<proteinExistence type="predicted"/>
<dbReference type="Proteomes" id="UP000604825">
    <property type="component" value="Unassembled WGS sequence"/>
</dbReference>
<protein>
    <submittedName>
        <fullName evidence="1">Uncharacterized protein</fullName>
    </submittedName>
</protein>
<dbReference type="EMBL" id="CAJGYO010000018">
    <property type="protein sequence ID" value="CAD6336386.1"/>
    <property type="molecule type" value="Genomic_DNA"/>
</dbReference>
<evidence type="ECO:0000313" key="1">
    <source>
        <dbReference type="EMBL" id="CAD6336386.1"/>
    </source>
</evidence>
<sequence length="109" mass="11357">MPRVGMLAEAVAVDGLEIGGDGERRFDKYKILVEVSGEGALAPADGFEVAWSGKMIAFCLPIVSGLVAPMGGGSGYGYSQWDRGSFDCDAKLRALVLAPTSELAAFVKA</sequence>
<comment type="caution">
    <text evidence="1">The sequence shown here is derived from an EMBL/GenBank/DDBJ whole genome shotgun (WGS) entry which is preliminary data.</text>
</comment>
<keyword evidence="2" id="KW-1185">Reference proteome</keyword>
<reference evidence="1" key="1">
    <citation type="submission" date="2020-10" db="EMBL/GenBank/DDBJ databases">
        <authorList>
            <person name="Han B."/>
            <person name="Lu T."/>
            <person name="Zhao Q."/>
            <person name="Huang X."/>
            <person name="Zhao Y."/>
        </authorList>
    </citation>
    <scope>NUCLEOTIDE SEQUENCE</scope>
</reference>
<evidence type="ECO:0000313" key="2">
    <source>
        <dbReference type="Proteomes" id="UP000604825"/>
    </source>
</evidence>
<name>A0A811S725_9POAL</name>
<accession>A0A811S725</accession>
<organism evidence="1 2">
    <name type="scientific">Miscanthus lutarioriparius</name>
    <dbReference type="NCBI Taxonomy" id="422564"/>
    <lineage>
        <taxon>Eukaryota</taxon>
        <taxon>Viridiplantae</taxon>
        <taxon>Streptophyta</taxon>
        <taxon>Embryophyta</taxon>
        <taxon>Tracheophyta</taxon>
        <taxon>Spermatophyta</taxon>
        <taxon>Magnoliopsida</taxon>
        <taxon>Liliopsida</taxon>
        <taxon>Poales</taxon>
        <taxon>Poaceae</taxon>
        <taxon>PACMAD clade</taxon>
        <taxon>Panicoideae</taxon>
        <taxon>Andropogonodae</taxon>
        <taxon>Andropogoneae</taxon>
        <taxon>Saccharinae</taxon>
        <taxon>Miscanthus</taxon>
    </lineage>
</organism>
<gene>
    <name evidence="1" type="ORF">NCGR_LOCUS60484</name>
</gene>
<dbReference type="AlphaFoldDB" id="A0A811S725"/>